<evidence type="ECO:0000256" key="1">
    <source>
        <dbReference type="ARBA" id="ARBA00022553"/>
    </source>
</evidence>
<dbReference type="PROSITE" id="PS50043">
    <property type="entry name" value="HTH_LUXR_2"/>
    <property type="match status" value="1"/>
</dbReference>
<organism evidence="6 7">
    <name type="scientific">Brumimicrobium salinarum</name>
    <dbReference type="NCBI Taxonomy" id="2058658"/>
    <lineage>
        <taxon>Bacteria</taxon>
        <taxon>Pseudomonadati</taxon>
        <taxon>Bacteroidota</taxon>
        <taxon>Flavobacteriia</taxon>
        <taxon>Flavobacteriales</taxon>
        <taxon>Crocinitomicaceae</taxon>
        <taxon>Brumimicrobium</taxon>
    </lineage>
</organism>
<dbReference type="SMART" id="SM00448">
    <property type="entry name" value="REC"/>
    <property type="match status" value="1"/>
</dbReference>
<dbReference type="SUPFAM" id="SSF46894">
    <property type="entry name" value="C-terminal effector domain of the bipartite response regulators"/>
    <property type="match status" value="1"/>
</dbReference>
<dbReference type="InterPro" id="IPR039420">
    <property type="entry name" value="WalR-like"/>
</dbReference>
<dbReference type="CDD" id="cd17535">
    <property type="entry name" value="REC_NarL-like"/>
    <property type="match status" value="1"/>
</dbReference>
<feature type="domain" description="HTH luxR-type" evidence="4">
    <location>
        <begin position="144"/>
        <end position="209"/>
    </location>
</feature>
<gene>
    <name evidence="6" type="ORF">CW751_00215</name>
</gene>
<dbReference type="Pfam" id="PF00072">
    <property type="entry name" value="Response_reg"/>
    <property type="match status" value="1"/>
</dbReference>
<keyword evidence="7" id="KW-1185">Reference proteome</keyword>
<dbReference type="OrthoDB" id="9797341at2"/>
<accession>A0A2I0R5H7</accession>
<dbReference type="InterPro" id="IPR000792">
    <property type="entry name" value="Tscrpt_reg_LuxR_C"/>
</dbReference>
<name>A0A2I0R5H7_9FLAO</name>
<feature type="domain" description="Response regulatory" evidence="5">
    <location>
        <begin position="7"/>
        <end position="123"/>
    </location>
</feature>
<dbReference type="Pfam" id="PF00196">
    <property type="entry name" value="GerE"/>
    <property type="match status" value="1"/>
</dbReference>
<dbReference type="SUPFAM" id="SSF52172">
    <property type="entry name" value="CheY-like"/>
    <property type="match status" value="1"/>
</dbReference>
<evidence type="ECO:0000259" key="4">
    <source>
        <dbReference type="PROSITE" id="PS50043"/>
    </source>
</evidence>
<sequence length="216" mass="24384">MNNDNLSILIVDDHQMLLEGIRSFVSRQFPESDILLASNHQEIVTVLGKRKIDVILLDLILGNEDSRTFLDQIIKLMPKVKIVIVSSLEDERVVNALLQNGAHGFVGKSSSTMYIAEAIHAVLEDKIYIDPLLQSHIEQRNDGKSTETILLTQREKEVLNETLKEKRIKEIAEALFISKKTVENHRSNLFTKFGVSNATGLVKKALLMGYIPDHIE</sequence>
<dbReference type="GO" id="GO:0006355">
    <property type="term" value="P:regulation of DNA-templated transcription"/>
    <property type="evidence" value="ECO:0007669"/>
    <property type="project" value="InterPro"/>
</dbReference>
<evidence type="ECO:0000259" key="5">
    <source>
        <dbReference type="PROSITE" id="PS50110"/>
    </source>
</evidence>
<proteinExistence type="predicted"/>
<evidence type="ECO:0008006" key="8">
    <source>
        <dbReference type="Google" id="ProtNLM"/>
    </source>
</evidence>
<protein>
    <recommendedName>
        <fullName evidence="8">DNA-binding response regulator</fullName>
    </recommendedName>
</protein>
<comment type="caution">
    <text evidence="6">The sequence shown here is derived from an EMBL/GenBank/DDBJ whole genome shotgun (WGS) entry which is preliminary data.</text>
</comment>
<evidence type="ECO:0000313" key="6">
    <source>
        <dbReference type="EMBL" id="PKR81799.1"/>
    </source>
</evidence>
<dbReference type="CDD" id="cd06170">
    <property type="entry name" value="LuxR_C_like"/>
    <property type="match status" value="1"/>
</dbReference>
<dbReference type="SMART" id="SM00421">
    <property type="entry name" value="HTH_LUXR"/>
    <property type="match status" value="1"/>
</dbReference>
<dbReference type="Proteomes" id="UP000236654">
    <property type="component" value="Unassembled WGS sequence"/>
</dbReference>
<dbReference type="InterPro" id="IPR016032">
    <property type="entry name" value="Sig_transdc_resp-reg_C-effctor"/>
</dbReference>
<evidence type="ECO:0000256" key="3">
    <source>
        <dbReference type="PROSITE-ProRule" id="PRU00169"/>
    </source>
</evidence>
<dbReference type="PANTHER" id="PTHR43214:SF1">
    <property type="entry name" value="TRANSCRIPTIONAL REGULATORY PROTEIN COMA"/>
    <property type="match status" value="1"/>
</dbReference>
<dbReference type="InterPro" id="IPR011006">
    <property type="entry name" value="CheY-like_superfamily"/>
</dbReference>
<keyword evidence="1 3" id="KW-0597">Phosphoprotein</keyword>
<feature type="modified residue" description="4-aspartylphosphate" evidence="3">
    <location>
        <position position="58"/>
    </location>
</feature>
<reference evidence="6 7" key="1">
    <citation type="submission" date="2017-12" db="EMBL/GenBank/DDBJ databases">
        <title>The draft genome sequence of Brumimicrobium saltpan LHR20.</title>
        <authorList>
            <person name="Do Z.-J."/>
            <person name="Luo H.-R."/>
        </authorList>
    </citation>
    <scope>NUCLEOTIDE SEQUENCE [LARGE SCALE GENOMIC DNA]</scope>
    <source>
        <strain evidence="6 7">LHR20</strain>
    </source>
</reference>
<dbReference type="EMBL" id="PJNI01000001">
    <property type="protein sequence ID" value="PKR81799.1"/>
    <property type="molecule type" value="Genomic_DNA"/>
</dbReference>
<dbReference type="AlphaFoldDB" id="A0A2I0R5H7"/>
<dbReference type="RefSeq" id="WP_101332945.1">
    <property type="nucleotide sequence ID" value="NZ_PJNI01000001.1"/>
</dbReference>
<dbReference type="InterPro" id="IPR058245">
    <property type="entry name" value="NreC/VraR/RcsB-like_REC"/>
</dbReference>
<evidence type="ECO:0000256" key="2">
    <source>
        <dbReference type="ARBA" id="ARBA00023125"/>
    </source>
</evidence>
<evidence type="ECO:0000313" key="7">
    <source>
        <dbReference type="Proteomes" id="UP000236654"/>
    </source>
</evidence>
<dbReference type="Gene3D" id="3.40.50.2300">
    <property type="match status" value="1"/>
</dbReference>
<dbReference type="InterPro" id="IPR001789">
    <property type="entry name" value="Sig_transdc_resp-reg_receiver"/>
</dbReference>
<dbReference type="PANTHER" id="PTHR43214">
    <property type="entry name" value="TWO-COMPONENT RESPONSE REGULATOR"/>
    <property type="match status" value="1"/>
</dbReference>
<dbReference type="GO" id="GO:0000160">
    <property type="term" value="P:phosphorelay signal transduction system"/>
    <property type="evidence" value="ECO:0007669"/>
    <property type="project" value="InterPro"/>
</dbReference>
<dbReference type="PRINTS" id="PR00038">
    <property type="entry name" value="HTHLUXR"/>
</dbReference>
<dbReference type="GO" id="GO:0003677">
    <property type="term" value="F:DNA binding"/>
    <property type="evidence" value="ECO:0007669"/>
    <property type="project" value="UniProtKB-KW"/>
</dbReference>
<keyword evidence="2" id="KW-0238">DNA-binding</keyword>
<dbReference type="PROSITE" id="PS50110">
    <property type="entry name" value="RESPONSE_REGULATORY"/>
    <property type="match status" value="1"/>
</dbReference>